<keyword evidence="7 11" id="KW-1133">Transmembrane helix</keyword>
<evidence type="ECO:0000256" key="7">
    <source>
        <dbReference type="ARBA" id="ARBA00022989"/>
    </source>
</evidence>
<protein>
    <recommendedName>
        <fullName evidence="10">Autoinducer 2 import system permease protein LsrC</fullName>
    </recommendedName>
</protein>
<dbReference type="CDD" id="cd06579">
    <property type="entry name" value="TM_PBP1_transp_AraH_like"/>
    <property type="match status" value="1"/>
</dbReference>
<feature type="transmembrane region" description="Helical" evidence="11">
    <location>
        <begin position="290"/>
        <end position="308"/>
    </location>
</feature>
<dbReference type="PANTHER" id="PTHR32196:SF29">
    <property type="entry name" value="AUTOINDUCER 2 IMPORT SYSTEM PERMEASE PROTEIN LSRC"/>
    <property type="match status" value="1"/>
</dbReference>
<feature type="transmembrane region" description="Helical" evidence="11">
    <location>
        <begin position="160"/>
        <end position="180"/>
    </location>
</feature>
<reference evidence="12" key="1">
    <citation type="submission" date="2022-05" db="EMBL/GenBank/DDBJ databases">
        <authorList>
            <person name="Pankratov T."/>
        </authorList>
    </citation>
    <scope>NUCLEOTIDE SEQUENCE</scope>
    <source>
        <strain evidence="12">BP6-180914</strain>
    </source>
</reference>
<feature type="transmembrane region" description="Helical" evidence="11">
    <location>
        <begin position="12"/>
        <end position="30"/>
    </location>
</feature>
<evidence type="ECO:0000313" key="12">
    <source>
        <dbReference type="EMBL" id="MCW6507949.1"/>
    </source>
</evidence>
<comment type="function">
    <text evidence="9">Part of the ABC transporter complex LsrABCD involved in autoinducer 2 (AI-2) import. Probably responsible for the translocation of the substrate across the membrane.</text>
</comment>
<accession>A0AA41YSU0</accession>
<evidence type="ECO:0000256" key="5">
    <source>
        <dbReference type="ARBA" id="ARBA00022519"/>
    </source>
</evidence>
<evidence type="ECO:0000256" key="9">
    <source>
        <dbReference type="ARBA" id="ARBA00025439"/>
    </source>
</evidence>
<dbReference type="GO" id="GO:0022857">
    <property type="term" value="F:transmembrane transporter activity"/>
    <property type="evidence" value="ECO:0007669"/>
    <property type="project" value="InterPro"/>
</dbReference>
<feature type="transmembrane region" description="Helical" evidence="11">
    <location>
        <begin position="265"/>
        <end position="284"/>
    </location>
</feature>
<dbReference type="GO" id="GO:0005886">
    <property type="term" value="C:plasma membrane"/>
    <property type="evidence" value="ECO:0007669"/>
    <property type="project" value="UniProtKB-SubCell"/>
</dbReference>
<feature type="transmembrane region" description="Helical" evidence="11">
    <location>
        <begin position="87"/>
        <end position="106"/>
    </location>
</feature>
<comment type="subunit">
    <text evidence="2">The complex is composed of two ATP-binding proteins (LsrA), two transmembrane proteins (LsrC and LsrD) and a solute-binding protein (LsrB).</text>
</comment>
<evidence type="ECO:0000256" key="11">
    <source>
        <dbReference type="SAM" id="Phobius"/>
    </source>
</evidence>
<proteinExistence type="predicted"/>
<evidence type="ECO:0000256" key="2">
    <source>
        <dbReference type="ARBA" id="ARBA00011262"/>
    </source>
</evidence>
<comment type="caution">
    <text evidence="12">The sequence shown here is derived from an EMBL/GenBank/DDBJ whole genome shotgun (WGS) entry which is preliminary data.</text>
</comment>
<dbReference type="AlphaFoldDB" id="A0AA41YSU0"/>
<feature type="transmembrane region" description="Helical" evidence="11">
    <location>
        <begin position="235"/>
        <end position="258"/>
    </location>
</feature>
<keyword evidence="3" id="KW-0813">Transport</keyword>
<evidence type="ECO:0000256" key="4">
    <source>
        <dbReference type="ARBA" id="ARBA00022475"/>
    </source>
</evidence>
<feature type="transmembrane region" description="Helical" evidence="11">
    <location>
        <begin position="211"/>
        <end position="229"/>
    </location>
</feature>
<sequence>MKRLATYREIILAAIIAVMVIGISIVAPAFGTRDTFVAVLNDTAFLFMMALAQMIVILTRGIDLSVAANLALTGMLTAMVAEHHPDLPIIVFVVLSTVIGLGLGLINGGLVAALQIPPIVVTLGTLAVFRGMIVVIGGGAQVDGANMGANFQLLPKLTVFGLSSIFWIAVLIAVACWLFLTRTRPGRGLYAVGCNPVAARYCGIDLGRQQLIAYAISGAVAGLSGYLWVARYGVAYVEIATGYELTVIAACVIGGVSIGGGVGSVAGTLLGALFIGLIVNALPVMQVSPFWQMAISGAVILLAVIINARAEARPDKLILPRARREAARVGA</sequence>
<organism evidence="12 13">
    <name type="scientific">Lichenifustis flavocetrariae</name>
    <dbReference type="NCBI Taxonomy" id="2949735"/>
    <lineage>
        <taxon>Bacteria</taxon>
        <taxon>Pseudomonadati</taxon>
        <taxon>Pseudomonadota</taxon>
        <taxon>Alphaproteobacteria</taxon>
        <taxon>Hyphomicrobiales</taxon>
        <taxon>Lichenihabitantaceae</taxon>
        <taxon>Lichenifustis</taxon>
    </lineage>
</organism>
<dbReference type="EMBL" id="JAMOIM010000004">
    <property type="protein sequence ID" value="MCW6507949.1"/>
    <property type="molecule type" value="Genomic_DNA"/>
</dbReference>
<evidence type="ECO:0000256" key="6">
    <source>
        <dbReference type="ARBA" id="ARBA00022692"/>
    </source>
</evidence>
<dbReference type="InterPro" id="IPR001851">
    <property type="entry name" value="ABC_transp_permease"/>
</dbReference>
<comment type="subcellular location">
    <subcellularLocation>
        <location evidence="1">Cell membrane</location>
        <topology evidence="1">Multi-pass membrane protein</topology>
    </subcellularLocation>
</comment>
<keyword evidence="6 11" id="KW-0812">Transmembrane</keyword>
<dbReference type="PANTHER" id="PTHR32196">
    <property type="entry name" value="ABC TRANSPORTER PERMEASE PROTEIN YPHD-RELATED-RELATED"/>
    <property type="match status" value="1"/>
</dbReference>
<keyword evidence="13" id="KW-1185">Reference proteome</keyword>
<evidence type="ECO:0000256" key="10">
    <source>
        <dbReference type="ARBA" id="ARBA00039382"/>
    </source>
</evidence>
<feature type="transmembrane region" description="Helical" evidence="11">
    <location>
        <begin position="118"/>
        <end position="140"/>
    </location>
</feature>
<evidence type="ECO:0000256" key="8">
    <source>
        <dbReference type="ARBA" id="ARBA00023136"/>
    </source>
</evidence>
<keyword evidence="4" id="KW-1003">Cell membrane</keyword>
<gene>
    <name evidence="12" type="ORF">M8523_07935</name>
</gene>
<evidence type="ECO:0000313" key="13">
    <source>
        <dbReference type="Proteomes" id="UP001165667"/>
    </source>
</evidence>
<evidence type="ECO:0000256" key="1">
    <source>
        <dbReference type="ARBA" id="ARBA00004651"/>
    </source>
</evidence>
<dbReference type="Pfam" id="PF02653">
    <property type="entry name" value="BPD_transp_2"/>
    <property type="match status" value="1"/>
</dbReference>
<feature type="transmembrane region" description="Helical" evidence="11">
    <location>
        <begin position="36"/>
        <end position="57"/>
    </location>
</feature>
<dbReference type="RefSeq" id="WP_282584313.1">
    <property type="nucleotide sequence ID" value="NZ_JAMOIM010000004.1"/>
</dbReference>
<dbReference type="Proteomes" id="UP001165667">
    <property type="component" value="Unassembled WGS sequence"/>
</dbReference>
<keyword evidence="5" id="KW-0997">Cell inner membrane</keyword>
<evidence type="ECO:0000256" key="3">
    <source>
        <dbReference type="ARBA" id="ARBA00022448"/>
    </source>
</evidence>
<name>A0AA41YSU0_9HYPH</name>
<keyword evidence="8 11" id="KW-0472">Membrane</keyword>